<organism evidence="1 2">
    <name type="scientific">Geodia barretti</name>
    <name type="common">Barrett's horny sponge</name>
    <dbReference type="NCBI Taxonomy" id="519541"/>
    <lineage>
        <taxon>Eukaryota</taxon>
        <taxon>Metazoa</taxon>
        <taxon>Porifera</taxon>
        <taxon>Demospongiae</taxon>
        <taxon>Heteroscleromorpha</taxon>
        <taxon>Tetractinellida</taxon>
        <taxon>Astrophorina</taxon>
        <taxon>Geodiidae</taxon>
        <taxon>Geodia</taxon>
    </lineage>
</organism>
<accession>A0AA35SEY0</accession>
<evidence type="ECO:0000313" key="2">
    <source>
        <dbReference type="Proteomes" id="UP001174909"/>
    </source>
</evidence>
<reference evidence="1" key="1">
    <citation type="submission" date="2023-03" db="EMBL/GenBank/DDBJ databases">
        <authorList>
            <person name="Steffen K."/>
            <person name="Cardenas P."/>
        </authorList>
    </citation>
    <scope>NUCLEOTIDE SEQUENCE</scope>
</reference>
<dbReference type="InterPro" id="IPR029062">
    <property type="entry name" value="Class_I_gatase-like"/>
</dbReference>
<dbReference type="Proteomes" id="UP001174909">
    <property type="component" value="Unassembled WGS sequence"/>
</dbReference>
<sequence length="478" mass="53626">MNSYIRPTADWSDGHPLNSFHLEDVGGYFFVETFRSLREPNFTAKVLRSTGTPFGLFRNVTQSLQGFGGAPYPDMFSPAIAGFAAIANGGAPCGNPFDGPTTLHKDTVKSVFSEFKKRVDYIKGDTVKYVALHYSQQNRDFRPSEIPKNIGQTYFHEIGQKDAYGAYEMLNRSHLLFDFVLDDRLNYETLSQYRLLFLSNSVCLSDEQCEAIRRFVYEGGTLIATHETSLLDELGRERGKFALSDVLGVEYRGLRGGTNDHGIIYVPQDAELSHKFGYVICFYGQESAVSVLPNADIHVLCTRSCLEGERLLNDFDPRMDYDSPEPAITMHRFGKGVAIYICGDVGGAYMNNPYPPLKRLIADLVKRTPPPIEFEMPEAIEVNAAHRGANELMIHLLNNPTPLLPWRIANREKHDAEMTTFLALREVNPIHNIRVQFNDFAVKSARLPLQETNLEVSGNAATVVVPAVSLHEVLLVEY</sequence>
<dbReference type="SUPFAM" id="SSF52317">
    <property type="entry name" value="Class I glutamine amidotransferase-like"/>
    <property type="match status" value="1"/>
</dbReference>
<name>A0AA35SEY0_GEOBA</name>
<keyword evidence="2" id="KW-1185">Reference proteome</keyword>
<dbReference type="CDD" id="cd03143">
    <property type="entry name" value="A4_beta-galactosidase_middle_domain"/>
    <property type="match status" value="1"/>
</dbReference>
<evidence type="ECO:0008006" key="3">
    <source>
        <dbReference type="Google" id="ProtNLM"/>
    </source>
</evidence>
<dbReference type="AlphaFoldDB" id="A0AA35SEY0"/>
<dbReference type="Gene3D" id="3.40.50.880">
    <property type="match status" value="1"/>
</dbReference>
<comment type="caution">
    <text evidence="1">The sequence shown here is derived from an EMBL/GenBank/DDBJ whole genome shotgun (WGS) entry which is preliminary data.</text>
</comment>
<proteinExistence type="predicted"/>
<protein>
    <recommendedName>
        <fullName evidence="3">Beta-galactosidase trimerisation domain-containing protein</fullName>
    </recommendedName>
</protein>
<gene>
    <name evidence="1" type="ORF">GBAR_LOCUS15661</name>
</gene>
<evidence type="ECO:0000313" key="1">
    <source>
        <dbReference type="EMBL" id="CAI8027366.1"/>
    </source>
</evidence>
<dbReference type="EMBL" id="CASHTH010002276">
    <property type="protein sequence ID" value="CAI8027366.1"/>
    <property type="molecule type" value="Genomic_DNA"/>
</dbReference>